<accession>A0A480HH25</accession>
<proteinExistence type="predicted"/>
<evidence type="ECO:0000256" key="1">
    <source>
        <dbReference type="SAM" id="MobiDB-lite"/>
    </source>
</evidence>
<dbReference type="EMBL" id="DQIR01078903">
    <property type="protein sequence ID" value="HDA34379.1"/>
    <property type="molecule type" value="Transcribed_RNA"/>
</dbReference>
<evidence type="ECO:0000313" key="2">
    <source>
        <dbReference type="EMBL" id="HDA23998.1"/>
    </source>
</evidence>
<feature type="region of interest" description="Disordered" evidence="1">
    <location>
        <begin position="1"/>
        <end position="32"/>
    </location>
</feature>
<dbReference type="AlphaFoldDB" id="A0A480HH25"/>
<organism evidence="2">
    <name type="scientific">Sus scrofa</name>
    <name type="common">Pig</name>
    <dbReference type="NCBI Taxonomy" id="9823"/>
    <lineage>
        <taxon>Eukaryota</taxon>
        <taxon>Metazoa</taxon>
        <taxon>Chordata</taxon>
        <taxon>Craniata</taxon>
        <taxon>Vertebrata</taxon>
        <taxon>Euteleostomi</taxon>
        <taxon>Mammalia</taxon>
        <taxon>Eutheria</taxon>
        <taxon>Laurasiatheria</taxon>
        <taxon>Artiodactyla</taxon>
        <taxon>Suina</taxon>
        <taxon>Suidae</taxon>
        <taxon>Sus</taxon>
    </lineage>
</organism>
<reference evidence="2" key="1">
    <citation type="journal article" date="2019" name="PeerJ">
        <title>Genes of the pig, Sus scrofa, reconstructed with EvidentialGene.</title>
        <authorList>
            <person name="Gilbert D.G."/>
        </authorList>
    </citation>
    <scope>NUCLEOTIDE SEQUENCE</scope>
</reference>
<sequence length="181" mass="18803">MQVRLSTSDKCPCGKREGPMKAESGTAATGGSEPPFPAVCCSSFGCSVDTKAREGSKPTSTVELASAPTQLNLQGPSLAKTPFCSPVPVCVFLLSKGPPPQMGKVLGPTHSGSLPVATRVQHTACSIDASVGFLSSEHPPSQSSVSSAKLDYRVPAVSGCNLEREPETIWRQSKWAAARCA</sequence>
<name>A0A480HH25_PIG</name>
<protein>
    <submittedName>
        <fullName evidence="2">Uncharacterized protein</fullName>
    </submittedName>
</protein>
<dbReference type="EMBL" id="DQIR01068522">
    <property type="protein sequence ID" value="HDA23998.1"/>
    <property type="molecule type" value="Transcribed_RNA"/>
</dbReference>